<protein>
    <submittedName>
        <fullName evidence="2">M48 family peptidase</fullName>
    </submittedName>
</protein>
<dbReference type="Proteomes" id="UP000077405">
    <property type="component" value="Chromosome"/>
</dbReference>
<dbReference type="AlphaFoldDB" id="A0A161JBL6"/>
<dbReference type="PANTHER" id="PTHR30399:SF1">
    <property type="entry name" value="UTP PYROPHOSPHATASE"/>
    <property type="match status" value="1"/>
</dbReference>
<dbReference type="OrthoDB" id="9795402at2"/>
<reference evidence="2 3" key="1">
    <citation type="journal article" date="2013" name="Int. J. Syst. Evol. Microbiol.">
        <title>Azospirillum humicireducens sp. nov., a nitrogen-fixing bacterium isolated from a microbial fuel cell.</title>
        <authorList>
            <person name="Zhou S."/>
            <person name="Han L."/>
            <person name="Wang Y."/>
            <person name="Yang G."/>
            <person name="Zhuang L."/>
            <person name="Hu P."/>
        </authorList>
    </citation>
    <scope>NUCLEOTIDE SEQUENCE [LARGE SCALE GENOMIC DNA]</scope>
    <source>
        <strain evidence="2 3">SgZ-5</strain>
    </source>
</reference>
<accession>A0A161JBL6</accession>
<keyword evidence="3" id="KW-1185">Reference proteome</keyword>
<sequence length="246" mass="28356">MPMLTVGSVEIPYVLSRSDAATRARITVTQDSVEVVVPTAATEDEIAGVLHRRRAWLYEQTRHMAERIARSNAVRRFVRGAKIPYRGWLMRLRVEPCDDTLVSVAYRNGFLVGGPRSVAPASHDDLIESALQLWLRRRLRQDVADLVRRHGEPNGLKPRDVRVKDQKHVWGSCGIDRAVNLNWQLVFAPRTVLEYAVVHELCHLRHRTHDRAFWALVGTILPDWEARKAWLDQNEHFLTLRRVEPT</sequence>
<dbReference type="RefSeq" id="WP_063635552.1">
    <property type="nucleotide sequence ID" value="NZ_CP015285.1"/>
</dbReference>
<feature type="domain" description="YgjP-like metallopeptidase" evidence="1">
    <location>
        <begin position="23"/>
        <end position="234"/>
    </location>
</feature>
<dbReference type="Gene3D" id="3.30.2010.10">
    <property type="entry name" value="Metalloproteases ('zincins'), catalytic domain"/>
    <property type="match status" value="1"/>
</dbReference>
<dbReference type="EMBL" id="CP015285">
    <property type="protein sequence ID" value="ANC92501.1"/>
    <property type="molecule type" value="Genomic_DNA"/>
</dbReference>
<dbReference type="Pfam" id="PF01863">
    <property type="entry name" value="YgjP-like"/>
    <property type="match status" value="1"/>
</dbReference>
<gene>
    <name evidence="2" type="ORF">A6A40_11660</name>
</gene>
<proteinExistence type="predicted"/>
<dbReference type="InterPro" id="IPR053136">
    <property type="entry name" value="UTP_pyrophosphatase-like"/>
</dbReference>
<evidence type="ECO:0000313" key="2">
    <source>
        <dbReference type="EMBL" id="ANC92501.1"/>
    </source>
</evidence>
<dbReference type="CDD" id="cd07344">
    <property type="entry name" value="M48_yhfN_like"/>
    <property type="match status" value="1"/>
</dbReference>
<dbReference type="STRING" id="1226968.A6A40_11660"/>
<dbReference type="PANTHER" id="PTHR30399">
    <property type="entry name" value="UNCHARACTERIZED PROTEIN YGJP"/>
    <property type="match status" value="1"/>
</dbReference>
<organism evidence="2 3">
    <name type="scientific">Azospirillum humicireducens</name>
    <dbReference type="NCBI Taxonomy" id="1226968"/>
    <lineage>
        <taxon>Bacteria</taxon>
        <taxon>Pseudomonadati</taxon>
        <taxon>Pseudomonadota</taxon>
        <taxon>Alphaproteobacteria</taxon>
        <taxon>Rhodospirillales</taxon>
        <taxon>Azospirillaceae</taxon>
        <taxon>Azospirillum</taxon>
    </lineage>
</organism>
<dbReference type="InterPro" id="IPR002725">
    <property type="entry name" value="YgjP-like_metallopeptidase"/>
</dbReference>
<evidence type="ECO:0000259" key="1">
    <source>
        <dbReference type="Pfam" id="PF01863"/>
    </source>
</evidence>
<dbReference type="KEGG" id="ahu:A6A40_11660"/>
<evidence type="ECO:0000313" key="3">
    <source>
        <dbReference type="Proteomes" id="UP000077405"/>
    </source>
</evidence>
<name>A0A161JBL6_9PROT</name>